<dbReference type="PANTHER" id="PTHR24198">
    <property type="entry name" value="ANKYRIN REPEAT AND PROTEIN KINASE DOMAIN-CONTAINING PROTEIN"/>
    <property type="match status" value="1"/>
</dbReference>
<organism evidence="2 3">
    <name type="scientific">Lepraria neglecta</name>
    <dbReference type="NCBI Taxonomy" id="209136"/>
    <lineage>
        <taxon>Eukaryota</taxon>
        <taxon>Fungi</taxon>
        <taxon>Dikarya</taxon>
        <taxon>Ascomycota</taxon>
        <taxon>Pezizomycotina</taxon>
        <taxon>Lecanoromycetes</taxon>
        <taxon>OSLEUM clade</taxon>
        <taxon>Lecanoromycetidae</taxon>
        <taxon>Lecanorales</taxon>
        <taxon>Lecanorineae</taxon>
        <taxon>Stereocaulaceae</taxon>
        <taxon>Lepraria</taxon>
    </lineage>
</organism>
<name>A0AAD9Z2F8_9LECA</name>
<evidence type="ECO:0000313" key="3">
    <source>
        <dbReference type="Proteomes" id="UP001276659"/>
    </source>
</evidence>
<dbReference type="SUPFAM" id="SSF48403">
    <property type="entry name" value="Ankyrin repeat"/>
    <property type="match status" value="1"/>
</dbReference>
<reference evidence="2" key="1">
    <citation type="submission" date="2022-11" db="EMBL/GenBank/DDBJ databases">
        <title>Chromosomal genome sequence assembly and mating type (MAT) locus characterization of the leprose asexual lichenized fungus Lepraria neglecta (Nyl.) Erichsen.</title>
        <authorList>
            <person name="Allen J.L."/>
            <person name="Pfeffer B."/>
        </authorList>
    </citation>
    <scope>NUCLEOTIDE SEQUENCE</scope>
    <source>
        <strain evidence="2">Allen 5258</strain>
    </source>
</reference>
<protein>
    <recommendedName>
        <fullName evidence="4">Ankyrin repeat protein</fullName>
    </recommendedName>
</protein>
<dbReference type="PANTHER" id="PTHR24198:SF165">
    <property type="entry name" value="ANKYRIN REPEAT-CONTAINING PROTEIN-RELATED"/>
    <property type="match status" value="1"/>
</dbReference>
<evidence type="ECO:0000313" key="2">
    <source>
        <dbReference type="EMBL" id="KAK3170266.1"/>
    </source>
</evidence>
<sequence>MMSYFFALLFFFKGEWYGEISLQFAHYSVKEFLLSKRKFLALGETSDLWNIEIPQANLVTAKTCLVDLLHHLDSPPPESLKELGYRFYHESFFKHASRSWPMFFRAAKEDPQLDNMAAKYLNWISYPTKTGHRQVNSALVFATQDGLCSITRLLLERLPAALLACCQSEYRSLQNVQHFVEYAAEVDIGFHMAISNAFWTIAMPEHGAKPAFYNDDHEIMRYLVEYGANVNNVPIRGNYPTLLYATVEHKSLLHARASVQLGTDLKIKDNRMRTPLFFAADFIDPQFEMLELLWFEGWQHSRDDKNRNLLHFITRAMVKKPGRSSHGL</sequence>
<dbReference type="Proteomes" id="UP001276659">
    <property type="component" value="Unassembled WGS sequence"/>
</dbReference>
<evidence type="ECO:0008006" key="4">
    <source>
        <dbReference type="Google" id="ProtNLM"/>
    </source>
</evidence>
<gene>
    <name evidence="2" type="ORF">OEA41_009653</name>
</gene>
<dbReference type="EMBL" id="JASNWA010000009">
    <property type="protein sequence ID" value="KAK3170266.1"/>
    <property type="molecule type" value="Genomic_DNA"/>
</dbReference>
<accession>A0AAD9Z2F8</accession>
<comment type="caution">
    <text evidence="2">The sequence shown here is derived from an EMBL/GenBank/DDBJ whole genome shotgun (WGS) entry which is preliminary data.</text>
</comment>
<keyword evidence="3" id="KW-1185">Reference proteome</keyword>
<dbReference type="AlphaFoldDB" id="A0AAD9Z2F8"/>
<dbReference type="InterPro" id="IPR036770">
    <property type="entry name" value="Ankyrin_rpt-contain_sf"/>
</dbReference>
<evidence type="ECO:0000256" key="1">
    <source>
        <dbReference type="SAM" id="SignalP"/>
    </source>
</evidence>
<dbReference type="Gene3D" id="1.25.40.20">
    <property type="entry name" value="Ankyrin repeat-containing domain"/>
    <property type="match status" value="1"/>
</dbReference>
<feature type="chain" id="PRO_5042208358" description="Ankyrin repeat protein" evidence="1">
    <location>
        <begin position="19"/>
        <end position="328"/>
    </location>
</feature>
<proteinExistence type="predicted"/>
<feature type="signal peptide" evidence="1">
    <location>
        <begin position="1"/>
        <end position="18"/>
    </location>
</feature>
<keyword evidence="1" id="KW-0732">Signal</keyword>